<accession>A0A0B1TM85</accession>
<keyword evidence="3" id="KW-1185">Reference proteome</keyword>
<evidence type="ECO:0000256" key="1">
    <source>
        <dbReference type="SAM" id="SignalP"/>
    </source>
</evidence>
<evidence type="ECO:0000313" key="3">
    <source>
        <dbReference type="Proteomes" id="UP000053660"/>
    </source>
</evidence>
<evidence type="ECO:0000313" key="2">
    <source>
        <dbReference type="EMBL" id="KHJ96520.1"/>
    </source>
</evidence>
<dbReference type="EMBL" id="KN549648">
    <property type="protein sequence ID" value="KHJ96520.1"/>
    <property type="molecule type" value="Genomic_DNA"/>
</dbReference>
<keyword evidence="1" id="KW-0732">Signal</keyword>
<gene>
    <name evidence="2" type="ORF">OESDEN_03519</name>
</gene>
<sequence>MRLLYVAVLSCLLIRSSLSYVRSPGRRSTSGLWEIWSLLRAERKDLDVDSSWGEAEDDEFDDCHEICYNTVTDIGEALRSGLRSDKEIELKCSGKMYGHGNAYKGFCWALITSVNRNPSLMERLRISRDDKVVINSPLPATKMLFVQRVQVIIVIGVAGKAS</sequence>
<organism evidence="2 3">
    <name type="scientific">Oesophagostomum dentatum</name>
    <name type="common">Nodular worm</name>
    <dbReference type="NCBI Taxonomy" id="61180"/>
    <lineage>
        <taxon>Eukaryota</taxon>
        <taxon>Metazoa</taxon>
        <taxon>Ecdysozoa</taxon>
        <taxon>Nematoda</taxon>
        <taxon>Chromadorea</taxon>
        <taxon>Rhabditida</taxon>
        <taxon>Rhabditina</taxon>
        <taxon>Rhabditomorpha</taxon>
        <taxon>Strongyloidea</taxon>
        <taxon>Strongylidae</taxon>
        <taxon>Oesophagostomum</taxon>
    </lineage>
</organism>
<feature type="chain" id="PRO_5002066145" evidence="1">
    <location>
        <begin position="20"/>
        <end position="162"/>
    </location>
</feature>
<reference evidence="2 3" key="1">
    <citation type="submission" date="2014-03" db="EMBL/GenBank/DDBJ databases">
        <title>Draft genome of the hookworm Oesophagostomum dentatum.</title>
        <authorList>
            <person name="Mitreva M."/>
        </authorList>
    </citation>
    <scope>NUCLEOTIDE SEQUENCE [LARGE SCALE GENOMIC DNA]</scope>
    <source>
        <strain evidence="2 3">OD-Hann</strain>
    </source>
</reference>
<proteinExistence type="predicted"/>
<dbReference type="AlphaFoldDB" id="A0A0B1TM85"/>
<dbReference type="Proteomes" id="UP000053660">
    <property type="component" value="Unassembled WGS sequence"/>
</dbReference>
<protein>
    <submittedName>
        <fullName evidence="2">Uncharacterized protein</fullName>
    </submittedName>
</protein>
<feature type="signal peptide" evidence="1">
    <location>
        <begin position="1"/>
        <end position="19"/>
    </location>
</feature>
<name>A0A0B1TM85_OESDE</name>